<dbReference type="EMBL" id="DS113654">
    <property type="protein sequence ID" value="EAX99003.1"/>
    <property type="molecule type" value="Genomic_DNA"/>
</dbReference>
<keyword evidence="1" id="KW-1133">Transmembrane helix</keyword>
<dbReference type="AlphaFoldDB" id="A2F7W1"/>
<accession>A2F7W1</accession>
<dbReference type="KEGG" id="tva:4756807"/>
<reference evidence="2" key="2">
    <citation type="journal article" date="2007" name="Science">
        <title>Draft genome sequence of the sexually transmitted pathogen Trichomonas vaginalis.</title>
        <authorList>
            <person name="Carlton J.M."/>
            <person name="Hirt R.P."/>
            <person name="Silva J.C."/>
            <person name="Delcher A.L."/>
            <person name="Schatz M."/>
            <person name="Zhao Q."/>
            <person name="Wortman J.R."/>
            <person name="Bidwell S.L."/>
            <person name="Alsmark U.C.M."/>
            <person name="Besteiro S."/>
            <person name="Sicheritz-Ponten T."/>
            <person name="Noel C.J."/>
            <person name="Dacks J.B."/>
            <person name="Foster P.G."/>
            <person name="Simillion C."/>
            <person name="Van de Peer Y."/>
            <person name="Miranda-Saavedra D."/>
            <person name="Barton G.J."/>
            <person name="Westrop G.D."/>
            <person name="Mueller S."/>
            <person name="Dessi D."/>
            <person name="Fiori P.L."/>
            <person name="Ren Q."/>
            <person name="Paulsen I."/>
            <person name="Zhang H."/>
            <person name="Bastida-Corcuera F.D."/>
            <person name="Simoes-Barbosa A."/>
            <person name="Brown M.T."/>
            <person name="Hayes R.D."/>
            <person name="Mukherjee M."/>
            <person name="Okumura C.Y."/>
            <person name="Schneider R."/>
            <person name="Smith A.J."/>
            <person name="Vanacova S."/>
            <person name="Villalvazo M."/>
            <person name="Haas B.J."/>
            <person name="Pertea M."/>
            <person name="Feldblyum T.V."/>
            <person name="Utterback T.R."/>
            <person name="Shu C.L."/>
            <person name="Osoegawa K."/>
            <person name="de Jong P.J."/>
            <person name="Hrdy I."/>
            <person name="Horvathova L."/>
            <person name="Zubacova Z."/>
            <person name="Dolezal P."/>
            <person name="Malik S.B."/>
            <person name="Logsdon J.M. Jr."/>
            <person name="Henze K."/>
            <person name="Gupta A."/>
            <person name="Wang C.C."/>
            <person name="Dunne R.L."/>
            <person name="Upcroft J.A."/>
            <person name="Upcroft P."/>
            <person name="White O."/>
            <person name="Salzberg S.L."/>
            <person name="Tang P."/>
            <person name="Chiu C.-H."/>
            <person name="Lee Y.-S."/>
            <person name="Embley T.M."/>
            <person name="Coombs G.H."/>
            <person name="Mottram J.C."/>
            <person name="Tachezy J."/>
            <person name="Fraser-Liggett C.M."/>
            <person name="Johnson P.J."/>
        </authorList>
    </citation>
    <scope>NUCLEOTIDE SEQUENCE [LARGE SCALE GENOMIC DNA]</scope>
    <source>
        <strain evidence="2">G3</strain>
    </source>
</reference>
<dbReference type="VEuPathDB" id="TrichDB:TVAG_107910"/>
<dbReference type="SMR" id="A2F7W1"/>
<reference evidence="2" key="1">
    <citation type="submission" date="2006-10" db="EMBL/GenBank/DDBJ databases">
        <authorList>
            <person name="Amadeo P."/>
            <person name="Zhao Q."/>
            <person name="Wortman J."/>
            <person name="Fraser-Liggett C."/>
            <person name="Carlton J."/>
        </authorList>
    </citation>
    <scope>NUCLEOTIDE SEQUENCE</scope>
    <source>
        <strain evidence="2">G3</strain>
    </source>
</reference>
<name>A2F7W1_TRIV3</name>
<keyword evidence="1" id="KW-0812">Transmembrane</keyword>
<protein>
    <submittedName>
        <fullName evidence="2">Uncharacterized protein</fullName>
    </submittedName>
</protein>
<dbReference type="VEuPathDB" id="TrichDB:TVAGG3_1022860"/>
<evidence type="ECO:0000313" key="2">
    <source>
        <dbReference type="EMBL" id="EAX99003.1"/>
    </source>
</evidence>
<sequence length="178" mass="19803">MPEFMHPFLNVIVGFAGGITTVSLCVASYLISLYGMIELLEENRIFFKKFSKAVGVFVAVLGLALPLRGHPFYAFLLASWWCTLLFEKIPVFSLYQSLANGIISAIYWIPKCMDEDATLFQSFGDFTVFVLIPISFCLVLFSKDSEQLTARGNIKLSGPQIPLGSWLKKLGSTLSNLL</sequence>
<proteinExistence type="predicted"/>
<keyword evidence="3" id="KW-1185">Reference proteome</keyword>
<keyword evidence="1" id="KW-0472">Membrane</keyword>
<dbReference type="Proteomes" id="UP000001542">
    <property type="component" value="Unassembled WGS sequence"/>
</dbReference>
<feature type="transmembrane region" description="Helical" evidence="1">
    <location>
        <begin position="12"/>
        <end position="34"/>
    </location>
</feature>
<dbReference type="RefSeq" id="XP_001311933.1">
    <property type="nucleotide sequence ID" value="XM_001311932.1"/>
</dbReference>
<organism evidence="2 3">
    <name type="scientific">Trichomonas vaginalis (strain ATCC PRA-98 / G3)</name>
    <dbReference type="NCBI Taxonomy" id="412133"/>
    <lineage>
        <taxon>Eukaryota</taxon>
        <taxon>Metamonada</taxon>
        <taxon>Parabasalia</taxon>
        <taxon>Trichomonadida</taxon>
        <taxon>Trichomonadidae</taxon>
        <taxon>Trichomonas</taxon>
    </lineage>
</organism>
<evidence type="ECO:0000256" key="1">
    <source>
        <dbReference type="SAM" id="Phobius"/>
    </source>
</evidence>
<feature type="transmembrane region" description="Helical" evidence="1">
    <location>
        <begin position="122"/>
        <end position="141"/>
    </location>
</feature>
<evidence type="ECO:0000313" key="3">
    <source>
        <dbReference type="Proteomes" id="UP000001542"/>
    </source>
</evidence>
<gene>
    <name evidence="2" type="ORF">TVAG_107910</name>
</gene>
<dbReference type="InParanoid" id="A2F7W1"/>